<dbReference type="EMBL" id="JAAMOD010000033">
    <property type="protein sequence ID" value="KAF5245916.1"/>
    <property type="molecule type" value="Genomic_DNA"/>
</dbReference>
<protein>
    <submittedName>
        <fullName evidence="2">Uncharacterized protein</fullName>
    </submittedName>
</protein>
<feature type="transmembrane region" description="Helical" evidence="1">
    <location>
        <begin position="193"/>
        <end position="210"/>
    </location>
</feature>
<evidence type="ECO:0000313" key="2">
    <source>
        <dbReference type="EMBL" id="KAF5245916.1"/>
    </source>
</evidence>
<keyword evidence="1" id="KW-0472">Membrane</keyword>
<sequence length="538" mass="60076">MDCDPEKLKKLVEDKKVEFDADIAGLGLSSQPQSLRSSYCIRRLCHRPLGGSSTPNHAKEVDIRNERIASYKAFLHSANDQLLVSLVAIMIGAVITSSKITIYSSNIVIAIGCLALAVYLGCVPFYMDRLRDHKIAMIVRILAILSGVVMLLFMLSLRLSDTWNMKTHVYLKCAMKDYILNGWVLLRRSTTVILYLAVLYGACEVVWVLYKQQSPDIGSGGRPPQGQQGTSLATEIVQQSRHNPEIEMQQTLQVPNRLLEYRSGNSGLNLSTIEREVLAVYEIMVRNLTDDTGRLANIQNNYNQSAVTLFEPNTVPMTFREIWRKTRAEQRSALLNKFFQLVGMGKIRDHWGFGQIVAIALLILPLFAAMESRADYKRRIKSIAASYDETSTEPADGDSTNPSFNHHTTGHEFVQGAGCPSDIEAIQFVGELFRRRAAAMGYPCLHNWVWGISLEESPTLQRSAVCQSIFILALATALGKYVQFYQANFLLGLGFVFAFGMMAIGRVSGLAQMVKVTKCRCLPGFLEKLDDDLSDDFS</sequence>
<evidence type="ECO:0000313" key="3">
    <source>
        <dbReference type="Proteomes" id="UP000537989"/>
    </source>
</evidence>
<organism evidence="2 3">
    <name type="scientific">Fusarium austroamericanum</name>
    <dbReference type="NCBI Taxonomy" id="282268"/>
    <lineage>
        <taxon>Eukaryota</taxon>
        <taxon>Fungi</taxon>
        <taxon>Dikarya</taxon>
        <taxon>Ascomycota</taxon>
        <taxon>Pezizomycotina</taxon>
        <taxon>Sordariomycetes</taxon>
        <taxon>Hypocreomycetidae</taxon>
        <taxon>Hypocreales</taxon>
        <taxon>Nectriaceae</taxon>
        <taxon>Fusarium</taxon>
    </lineage>
</organism>
<feature type="transmembrane region" description="Helical" evidence="1">
    <location>
        <begin position="82"/>
        <end position="101"/>
    </location>
</feature>
<feature type="transmembrane region" description="Helical" evidence="1">
    <location>
        <begin position="489"/>
        <end position="508"/>
    </location>
</feature>
<feature type="transmembrane region" description="Helical" evidence="1">
    <location>
        <begin position="107"/>
        <end position="126"/>
    </location>
</feature>
<dbReference type="Proteomes" id="UP000537989">
    <property type="component" value="Unassembled WGS sequence"/>
</dbReference>
<accession>A0AAN6HJI0</accession>
<proteinExistence type="predicted"/>
<feature type="transmembrane region" description="Helical" evidence="1">
    <location>
        <begin position="138"/>
        <end position="157"/>
    </location>
</feature>
<comment type="caution">
    <text evidence="2">The sequence shown here is derived from an EMBL/GenBank/DDBJ whole genome shotgun (WGS) entry which is preliminary data.</text>
</comment>
<evidence type="ECO:0000256" key="1">
    <source>
        <dbReference type="SAM" id="Phobius"/>
    </source>
</evidence>
<name>A0AAN6HJI0_FUSAU</name>
<gene>
    <name evidence="2" type="ORF">FAUST_1503</name>
</gene>
<keyword evidence="3" id="KW-1185">Reference proteome</keyword>
<keyword evidence="1" id="KW-1133">Transmembrane helix</keyword>
<feature type="transmembrane region" description="Helical" evidence="1">
    <location>
        <begin position="351"/>
        <end position="370"/>
    </location>
</feature>
<keyword evidence="1" id="KW-0812">Transmembrane</keyword>
<reference evidence="2 3" key="1">
    <citation type="submission" date="2020-02" db="EMBL/GenBank/DDBJ databases">
        <title>Identification and distribution of gene clusters putatively required for synthesis of sphingolipid metabolism inhibitors in phylogenetically diverse species of the filamentous fungus Fusarium.</title>
        <authorList>
            <person name="Kim H.-S."/>
            <person name="Busman M."/>
            <person name="Brown D.W."/>
            <person name="Divon H."/>
            <person name="Uhlig S."/>
            <person name="Proctor R.H."/>
        </authorList>
    </citation>
    <scope>NUCLEOTIDE SEQUENCE [LARGE SCALE GENOMIC DNA]</scope>
    <source>
        <strain evidence="2 3">NRRL 2903</strain>
    </source>
</reference>
<dbReference type="AlphaFoldDB" id="A0AAN6HJI0"/>